<evidence type="ECO:0000313" key="1">
    <source>
        <dbReference type="EMBL" id="THU87808.1"/>
    </source>
</evidence>
<dbReference type="Proteomes" id="UP000297245">
    <property type="component" value="Unassembled WGS sequence"/>
</dbReference>
<accession>A0A4S8LGY2</accession>
<dbReference type="AlphaFoldDB" id="A0A4S8LGY2"/>
<protein>
    <submittedName>
        <fullName evidence="1">Uncharacterized protein</fullName>
    </submittedName>
</protein>
<dbReference type="EMBL" id="ML179434">
    <property type="protein sequence ID" value="THU87808.1"/>
    <property type="molecule type" value="Genomic_DNA"/>
</dbReference>
<reference evidence="1 2" key="1">
    <citation type="journal article" date="2019" name="Nat. Ecol. Evol.">
        <title>Megaphylogeny resolves global patterns of mushroom evolution.</title>
        <authorList>
            <person name="Varga T."/>
            <person name="Krizsan K."/>
            <person name="Foldi C."/>
            <person name="Dima B."/>
            <person name="Sanchez-Garcia M."/>
            <person name="Sanchez-Ramirez S."/>
            <person name="Szollosi G.J."/>
            <person name="Szarkandi J.G."/>
            <person name="Papp V."/>
            <person name="Albert L."/>
            <person name="Andreopoulos W."/>
            <person name="Angelini C."/>
            <person name="Antonin V."/>
            <person name="Barry K.W."/>
            <person name="Bougher N.L."/>
            <person name="Buchanan P."/>
            <person name="Buyck B."/>
            <person name="Bense V."/>
            <person name="Catcheside P."/>
            <person name="Chovatia M."/>
            <person name="Cooper J."/>
            <person name="Damon W."/>
            <person name="Desjardin D."/>
            <person name="Finy P."/>
            <person name="Geml J."/>
            <person name="Haridas S."/>
            <person name="Hughes K."/>
            <person name="Justo A."/>
            <person name="Karasinski D."/>
            <person name="Kautmanova I."/>
            <person name="Kiss B."/>
            <person name="Kocsube S."/>
            <person name="Kotiranta H."/>
            <person name="LaButti K.M."/>
            <person name="Lechner B.E."/>
            <person name="Liimatainen K."/>
            <person name="Lipzen A."/>
            <person name="Lukacs Z."/>
            <person name="Mihaltcheva S."/>
            <person name="Morgado L.N."/>
            <person name="Niskanen T."/>
            <person name="Noordeloos M.E."/>
            <person name="Ohm R.A."/>
            <person name="Ortiz-Santana B."/>
            <person name="Ovrebo C."/>
            <person name="Racz N."/>
            <person name="Riley R."/>
            <person name="Savchenko A."/>
            <person name="Shiryaev A."/>
            <person name="Soop K."/>
            <person name="Spirin V."/>
            <person name="Szebenyi C."/>
            <person name="Tomsovsky M."/>
            <person name="Tulloss R.E."/>
            <person name="Uehling J."/>
            <person name="Grigoriev I.V."/>
            <person name="Vagvolgyi C."/>
            <person name="Papp T."/>
            <person name="Martin F.M."/>
            <person name="Miettinen O."/>
            <person name="Hibbett D.S."/>
            <person name="Nagy L.G."/>
        </authorList>
    </citation>
    <scope>NUCLEOTIDE SEQUENCE [LARGE SCALE GENOMIC DNA]</scope>
    <source>
        <strain evidence="1 2">CBS 962.96</strain>
    </source>
</reference>
<gene>
    <name evidence="1" type="ORF">K435DRAFT_803998</name>
</gene>
<proteinExistence type="predicted"/>
<keyword evidence="2" id="KW-1185">Reference proteome</keyword>
<sequence length="166" mass="18820">MKRNPSAFNVSTLGIQNSRTEQLQPMDKIDLVHDWRIKGVWGIRKKLCIPPANNYTIRRLEDRILSGRRTSTQKGEFGWSVTSGPELFPFSRTFCPAIVPVFGFEKGSTWLNSSLICMSTYLPCCGIIKLGEPSVVLWSRTDVTGQRVSVVYEGILTKNDSWERYG</sequence>
<organism evidence="1 2">
    <name type="scientific">Dendrothele bispora (strain CBS 962.96)</name>
    <dbReference type="NCBI Taxonomy" id="1314807"/>
    <lineage>
        <taxon>Eukaryota</taxon>
        <taxon>Fungi</taxon>
        <taxon>Dikarya</taxon>
        <taxon>Basidiomycota</taxon>
        <taxon>Agaricomycotina</taxon>
        <taxon>Agaricomycetes</taxon>
        <taxon>Agaricomycetidae</taxon>
        <taxon>Agaricales</taxon>
        <taxon>Agaricales incertae sedis</taxon>
        <taxon>Dendrothele</taxon>
    </lineage>
</organism>
<name>A0A4S8LGY2_DENBC</name>
<evidence type="ECO:0000313" key="2">
    <source>
        <dbReference type="Proteomes" id="UP000297245"/>
    </source>
</evidence>